<evidence type="ECO:0000259" key="7">
    <source>
        <dbReference type="PROSITE" id="PS50600"/>
    </source>
</evidence>
<feature type="domain" description="Ubiquitin-like protease family profile" evidence="7">
    <location>
        <begin position="648"/>
        <end position="821"/>
    </location>
</feature>
<dbReference type="EMBL" id="CAWUHB010000043">
    <property type="protein sequence ID" value="CAK7228274.1"/>
    <property type="molecule type" value="Genomic_DNA"/>
</dbReference>
<sequence length="860" mass="96127">MAIDALLTTAQKLLDSLFGSRQPGTSVLQIDRDLDVDHPAAQTLTAPIPIPPPATETLRRSGLSWTQRSLNWLRATTAAMRPDTLKELFWNGFSFISERLLHHTTHPDNDDFRDNTPVTVDRIKPPSSSAHTAHNVSPFSQDYELVWRENPVDYISPAGFESIASLLRAWKDDIEAGHVVRCPSPQPIVRRFDDGSHSETRLSVVVHNFMFERAGRNTEQAWKDAVVEFLKAIEATERWISGLYAPESFEAMKAQGIVSYEDLKASAQQFWDSRCGLCAVGDFLVFAIHETHQWGHPGMHLSQLSLMKLLVDLEAFHRQQPILSFVLVERQSRAPGYLYDDEDGAVEPVAAEELRSLWLGSRTGAAVSSRESHTSLPCRVYGKSSLNVRTQESLRKSRIVNAAAASLKASRRLANGSGSLLVSPSRSLLSERYRSTTRDCSHRMKLDALPFIKDYQITAKRKATTATPDLRQFKRSRLEKATRTDARKAKAEAEAAAAVAASVPLPPSPAATESTSDEEVDIESAAAVEDAFRQQRLPWATIFPEDDDDEESTFPRLRISTAKADELRLIAEKKRATQEAARLKREAEIRRKEEDRRHKEEEELARKSGLRQPSRKVIVSLSDSWHSRVNAAICADPNKDIAKSPEGTALRRNDFKTVVSKSEWLNDEIVNGFLLHLANYINRKAGITNPKTQTPKCHAFTSFFWKPLSTKGAAGTERWMKRVGVTKDNFLKIDTILIPICESSHWTLVVVRPGRATITHMDSLGSRGAGRPAVTNIVMRWVKDLLKDSFSGKWRVQHYDSPRQTNGWDCGVHTITNALFLSLGLDPSFYGAVDMPLQRDRIAATLINGGFSGELDLSGL</sequence>
<name>A0ABP0C8E0_9PEZI</name>
<feature type="coiled-coil region" evidence="5">
    <location>
        <begin position="566"/>
        <end position="604"/>
    </location>
</feature>
<dbReference type="SUPFAM" id="SSF54001">
    <property type="entry name" value="Cysteine proteinases"/>
    <property type="match status" value="1"/>
</dbReference>
<dbReference type="PROSITE" id="PS50600">
    <property type="entry name" value="ULP_PROTEASE"/>
    <property type="match status" value="1"/>
</dbReference>
<dbReference type="InterPro" id="IPR003653">
    <property type="entry name" value="Peptidase_C48_C"/>
</dbReference>
<dbReference type="Pfam" id="PF02902">
    <property type="entry name" value="Peptidase_C48"/>
    <property type="match status" value="1"/>
</dbReference>
<protein>
    <recommendedName>
        <fullName evidence="7">Ubiquitin-like protease family profile domain-containing protein</fullName>
    </recommendedName>
</protein>
<keyword evidence="9" id="KW-1185">Reference proteome</keyword>
<evidence type="ECO:0000256" key="4">
    <source>
        <dbReference type="ARBA" id="ARBA00022807"/>
    </source>
</evidence>
<keyword evidence="5" id="KW-0175">Coiled coil</keyword>
<evidence type="ECO:0000256" key="3">
    <source>
        <dbReference type="ARBA" id="ARBA00022801"/>
    </source>
</evidence>
<evidence type="ECO:0000256" key="5">
    <source>
        <dbReference type="SAM" id="Coils"/>
    </source>
</evidence>
<evidence type="ECO:0000256" key="1">
    <source>
        <dbReference type="ARBA" id="ARBA00005234"/>
    </source>
</evidence>
<reference evidence="8 9" key="1">
    <citation type="submission" date="2024-01" db="EMBL/GenBank/DDBJ databases">
        <authorList>
            <person name="Allen C."/>
            <person name="Tagirdzhanova G."/>
        </authorList>
    </citation>
    <scope>NUCLEOTIDE SEQUENCE [LARGE SCALE GENOMIC DNA]</scope>
</reference>
<keyword evidence="3" id="KW-0378">Hydrolase</keyword>
<dbReference type="PANTHER" id="PTHR12606:SF141">
    <property type="entry name" value="GH15225P-RELATED"/>
    <property type="match status" value="1"/>
</dbReference>
<evidence type="ECO:0000313" key="8">
    <source>
        <dbReference type="EMBL" id="CAK7228274.1"/>
    </source>
</evidence>
<evidence type="ECO:0000313" key="9">
    <source>
        <dbReference type="Proteomes" id="UP001642405"/>
    </source>
</evidence>
<comment type="caution">
    <text evidence="8">The sequence shown here is derived from an EMBL/GenBank/DDBJ whole genome shotgun (WGS) entry which is preliminary data.</text>
</comment>
<dbReference type="Proteomes" id="UP001642405">
    <property type="component" value="Unassembled WGS sequence"/>
</dbReference>
<evidence type="ECO:0000256" key="2">
    <source>
        <dbReference type="ARBA" id="ARBA00022670"/>
    </source>
</evidence>
<dbReference type="PANTHER" id="PTHR12606">
    <property type="entry name" value="SENTRIN/SUMO-SPECIFIC PROTEASE"/>
    <property type="match status" value="1"/>
</dbReference>
<gene>
    <name evidence="8" type="ORF">SCUCBS95973_006824</name>
</gene>
<dbReference type="InterPro" id="IPR038765">
    <property type="entry name" value="Papain-like_cys_pep_sf"/>
</dbReference>
<proteinExistence type="inferred from homology"/>
<dbReference type="Gene3D" id="3.40.395.10">
    <property type="entry name" value="Adenoviral Proteinase, Chain A"/>
    <property type="match status" value="1"/>
</dbReference>
<evidence type="ECO:0000256" key="6">
    <source>
        <dbReference type="SAM" id="MobiDB-lite"/>
    </source>
</evidence>
<dbReference type="CDD" id="cd22265">
    <property type="entry name" value="UDM1_RNF168"/>
    <property type="match status" value="1"/>
</dbReference>
<organism evidence="8 9">
    <name type="scientific">Sporothrix curviconia</name>
    <dbReference type="NCBI Taxonomy" id="1260050"/>
    <lineage>
        <taxon>Eukaryota</taxon>
        <taxon>Fungi</taxon>
        <taxon>Dikarya</taxon>
        <taxon>Ascomycota</taxon>
        <taxon>Pezizomycotina</taxon>
        <taxon>Sordariomycetes</taxon>
        <taxon>Sordariomycetidae</taxon>
        <taxon>Ophiostomatales</taxon>
        <taxon>Ophiostomataceae</taxon>
        <taxon>Sporothrix</taxon>
    </lineage>
</organism>
<feature type="region of interest" description="Disordered" evidence="6">
    <location>
        <begin position="500"/>
        <end position="519"/>
    </location>
</feature>
<accession>A0ABP0C8E0</accession>
<keyword evidence="4" id="KW-0788">Thiol protease</keyword>
<comment type="similarity">
    <text evidence="1">Belongs to the peptidase C48 family.</text>
</comment>
<keyword evidence="2" id="KW-0645">Protease</keyword>